<sequence>MSDQTEFSRLVPAIFQEKAVDWLFDITREDIEAMNSCPESFYISREEYKAVTSYRASLLRGMLISLYQDEVK</sequence>
<dbReference type="RefSeq" id="WP_126357301.1">
    <property type="nucleotide sequence ID" value="NZ_LR134201.1"/>
</dbReference>
<gene>
    <name evidence="1" type="ORF">NCTC11466_03498</name>
</gene>
<dbReference type="EMBL" id="LR134201">
    <property type="protein sequence ID" value="VEB99972.1"/>
    <property type="molecule type" value="Genomic_DNA"/>
</dbReference>
<dbReference type="KEGG" id="clap:NCTC11466_03498"/>
<accession>A0A3S4MHF5</accession>
<dbReference type="AlphaFoldDB" id="A0A3S4MHF5"/>
<organism evidence="1 2">
    <name type="scientific">Cedecea lapagei</name>
    <dbReference type="NCBI Taxonomy" id="158823"/>
    <lineage>
        <taxon>Bacteria</taxon>
        <taxon>Pseudomonadati</taxon>
        <taxon>Pseudomonadota</taxon>
        <taxon>Gammaproteobacteria</taxon>
        <taxon>Enterobacterales</taxon>
        <taxon>Enterobacteriaceae</taxon>
        <taxon>Cedecea</taxon>
    </lineage>
</organism>
<dbReference type="Proteomes" id="UP000274122">
    <property type="component" value="Chromosome"/>
</dbReference>
<keyword evidence="2" id="KW-1185">Reference proteome</keyword>
<evidence type="ECO:0000313" key="1">
    <source>
        <dbReference type="EMBL" id="VEB99972.1"/>
    </source>
</evidence>
<evidence type="ECO:0000313" key="2">
    <source>
        <dbReference type="Proteomes" id="UP000274122"/>
    </source>
</evidence>
<reference evidence="1 2" key="1">
    <citation type="submission" date="2018-12" db="EMBL/GenBank/DDBJ databases">
        <authorList>
            <consortium name="Pathogen Informatics"/>
        </authorList>
    </citation>
    <scope>NUCLEOTIDE SEQUENCE [LARGE SCALE GENOMIC DNA]</scope>
    <source>
        <strain evidence="1 2">NCTC11466</strain>
    </source>
</reference>
<protein>
    <submittedName>
        <fullName evidence="1">Uncharacterized protein</fullName>
    </submittedName>
</protein>
<name>A0A3S4MHF5_9ENTR</name>
<proteinExistence type="predicted"/>